<feature type="chain" id="PRO_5016582931" evidence="2">
    <location>
        <begin position="23"/>
        <end position="585"/>
    </location>
</feature>
<dbReference type="HOGENOM" id="CLU_451179_0_0_6"/>
<keyword evidence="1" id="KW-0378">Hydrolase</keyword>
<evidence type="ECO:0000259" key="3">
    <source>
        <dbReference type="Pfam" id="PF02018"/>
    </source>
</evidence>
<feature type="domain" description="CBM-cenC" evidence="3">
    <location>
        <begin position="282"/>
        <end position="414"/>
    </location>
</feature>
<dbReference type="eggNOG" id="COG3291">
    <property type="taxonomic scope" value="Bacteria"/>
</dbReference>
<organism evidence="4 5">
    <name type="scientific">Marinobacter nanhaiticus D15-8W</name>
    <dbReference type="NCBI Taxonomy" id="626887"/>
    <lineage>
        <taxon>Bacteria</taxon>
        <taxon>Pseudomonadati</taxon>
        <taxon>Pseudomonadota</taxon>
        <taxon>Gammaproteobacteria</taxon>
        <taxon>Pseudomonadales</taxon>
        <taxon>Marinobacteraceae</taxon>
        <taxon>Marinobacter</taxon>
    </lineage>
</organism>
<evidence type="ECO:0000256" key="2">
    <source>
        <dbReference type="SAM" id="SignalP"/>
    </source>
</evidence>
<evidence type="ECO:0000313" key="4">
    <source>
        <dbReference type="EMBL" id="ENO15380.2"/>
    </source>
</evidence>
<accession>N6VYP6</accession>
<dbReference type="InterPro" id="IPR008979">
    <property type="entry name" value="Galactose-bd-like_sf"/>
</dbReference>
<feature type="domain" description="CBM-cenC" evidence="3">
    <location>
        <begin position="440"/>
        <end position="569"/>
    </location>
</feature>
<dbReference type="SUPFAM" id="SSF49785">
    <property type="entry name" value="Galactose-binding domain-like"/>
    <property type="match status" value="2"/>
</dbReference>
<dbReference type="Gene3D" id="3.40.390.10">
    <property type="entry name" value="Collagenase (Catalytic Domain)"/>
    <property type="match status" value="1"/>
</dbReference>
<sequence>MKRMTPWLASIGATCLALSAQATETVDILVLYIDDATQTSNGSDINARIASYIEYTNQAYQNSEVDMQLRLVGAENVDLPYTYVNGDNLGAFRNNGTVAQLRQQYGADLVTLLNLREPVSGGYVCGIAYVPPGQPGTGEFYSNAPSLGFSLVGIDCGYSTFSHELGHNMSLGHSYVQQSEGGIYPWARGHGVNGLFSTIMAYPQAYGTRNQVQQFSSPQQRKCEGQLCGVDRDQPDGADSVANLRVVASQVAGFVPTVNPDDGGGDDGGDLPICNKPELDDNLLEEGDFNSLSAWDAFANAASLQQSALTADCGRDYVLRVTDRSQFYGGPAQDITDVVEGGQQYRLTAKLGIASGSERDSIRAAIQLSDSEGTRYQYLPEASFSNSELSTYDQTFTLEGDASLDNAQLLIYGPEAGVDFYVDEVKLVNVGAPETEEPTLLVDEGFENGATGWGAYFGTGLYYSRTAQAGNYGLLSANRNSWYSGPGFDVHGVLDAGQTYQASVDVFLRNSALSSDNAQLWAYYVDDAGAHWQQLGGQAIATHAWQRIEASFSINPDGPVTQLRLHVIGPEPATRLYIDNLQVTR</sequence>
<evidence type="ECO:0000313" key="5">
    <source>
        <dbReference type="Proteomes" id="UP000013165"/>
    </source>
</evidence>
<comment type="caution">
    <text evidence="4">The sequence shown here is derived from an EMBL/GenBank/DDBJ whole genome shotgun (WGS) entry which is preliminary data.</text>
</comment>
<dbReference type="InterPro" id="IPR024079">
    <property type="entry name" value="MetalloPept_cat_dom_sf"/>
</dbReference>
<dbReference type="Pfam" id="PF02018">
    <property type="entry name" value="CBM_4_9"/>
    <property type="match status" value="2"/>
</dbReference>
<keyword evidence="5" id="KW-1185">Reference proteome</keyword>
<dbReference type="Proteomes" id="UP000013165">
    <property type="component" value="Unassembled WGS sequence"/>
</dbReference>
<dbReference type="Pfam" id="PF13582">
    <property type="entry name" value="Reprolysin_3"/>
    <property type="match status" value="1"/>
</dbReference>
<dbReference type="GO" id="GO:0016798">
    <property type="term" value="F:hydrolase activity, acting on glycosyl bonds"/>
    <property type="evidence" value="ECO:0007669"/>
    <property type="project" value="InterPro"/>
</dbReference>
<proteinExistence type="predicted"/>
<gene>
    <name evidence="4" type="ORF">J057_08516</name>
</gene>
<dbReference type="SUPFAM" id="SSF55486">
    <property type="entry name" value="Metalloproteases ('zincins'), catalytic domain"/>
    <property type="match status" value="1"/>
</dbReference>
<dbReference type="EMBL" id="APLQ01000011">
    <property type="protein sequence ID" value="ENO15380.2"/>
    <property type="molecule type" value="Genomic_DNA"/>
</dbReference>
<dbReference type="GO" id="GO:0008237">
    <property type="term" value="F:metallopeptidase activity"/>
    <property type="evidence" value="ECO:0007669"/>
    <property type="project" value="InterPro"/>
</dbReference>
<protein>
    <submittedName>
        <fullName evidence="4">Ni,Fe-hydrogenase I small subunit</fullName>
    </submittedName>
</protein>
<reference evidence="4 5" key="1">
    <citation type="journal article" date="2013" name="Genome Announc.">
        <title>Genome Sequence of the Polycyclic Aromatic Hydrocarbon-Degrading Bacterium Strain Marinobacter nanhaiticus D15-8WT.</title>
        <authorList>
            <person name="Cui Z."/>
            <person name="Gao W."/>
            <person name="Li Q."/>
            <person name="Xu G."/>
            <person name="Zheng L."/>
        </authorList>
    </citation>
    <scope>NUCLEOTIDE SEQUENCE [LARGE SCALE GENOMIC DNA]</scope>
    <source>
        <strain evidence="4 5">D15-8W</strain>
    </source>
</reference>
<dbReference type="STRING" id="626887.J057_08516"/>
<dbReference type="Gene3D" id="2.60.120.260">
    <property type="entry name" value="Galactose-binding domain-like"/>
    <property type="match status" value="2"/>
</dbReference>
<dbReference type="eggNOG" id="COG3693">
    <property type="taxonomic scope" value="Bacteria"/>
</dbReference>
<dbReference type="AlphaFoldDB" id="N6VYP6"/>
<evidence type="ECO:0000256" key="1">
    <source>
        <dbReference type="ARBA" id="ARBA00022801"/>
    </source>
</evidence>
<dbReference type="OrthoDB" id="7053703at2"/>
<dbReference type="RefSeq" id="WP_040882984.1">
    <property type="nucleotide sequence ID" value="NZ_AP028878.1"/>
</dbReference>
<name>N6VYP6_9GAMM</name>
<dbReference type="InterPro" id="IPR003305">
    <property type="entry name" value="CenC_carb-bd"/>
</dbReference>
<keyword evidence="2" id="KW-0732">Signal</keyword>
<dbReference type="PATRIC" id="fig|626887.3.peg.1700"/>
<feature type="signal peptide" evidence="2">
    <location>
        <begin position="1"/>
        <end position="22"/>
    </location>
</feature>